<dbReference type="RefSeq" id="XP_018735296.1">
    <property type="nucleotide sequence ID" value="XM_018877944.1"/>
</dbReference>
<dbReference type="PRINTS" id="PR01039">
    <property type="entry name" value="TRNASYNTHTRP"/>
</dbReference>
<dbReference type="Gene3D" id="1.10.240.10">
    <property type="entry name" value="Tyrosyl-Transfer RNA Synthetase"/>
    <property type="match status" value="1"/>
</dbReference>
<keyword evidence="7 11" id="KW-0648">Protein biosynthesis</keyword>
<dbReference type="EC" id="6.1.1.2" evidence="3"/>
<comment type="subcellular location">
    <subcellularLocation>
        <location evidence="1">Mitochondrion matrix</location>
    </subcellularLocation>
</comment>
<dbReference type="InterPro" id="IPR002306">
    <property type="entry name" value="Trp-tRNA-ligase"/>
</dbReference>
<keyword evidence="8 11" id="KW-0030">Aminoacyl-tRNA synthetase</keyword>
<dbReference type="AlphaFoldDB" id="A0A167DEB1"/>
<evidence type="ECO:0000256" key="1">
    <source>
        <dbReference type="ARBA" id="ARBA00004305"/>
    </source>
</evidence>
<dbReference type="Pfam" id="PF00579">
    <property type="entry name" value="tRNA-synt_1b"/>
    <property type="match status" value="1"/>
</dbReference>
<evidence type="ECO:0000256" key="7">
    <source>
        <dbReference type="ARBA" id="ARBA00022917"/>
    </source>
</evidence>
<dbReference type="GeneID" id="30032855"/>
<dbReference type="PANTHER" id="PTHR43766">
    <property type="entry name" value="TRYPTOPHAN--TRNA LIGASE, MITOCHONDRIAL"/>
    <property type="match status" value="1"/>
</dbReference>
<comment type="similarity">
    <text evidence="2 11">Belongs to the class-I aminoacyl-tRNA synthetase family.</text>
</comment>
<evidence type="ECO:0000256" key="9">
    <source>
        <dbReference type="ARBA" id="ARBA00030268"/>
    </source>
</evidence>
<evidence type="ECO:0000256" key="4">
    <source>
        <dbReference type="ARBA" id="ARBA00022598"/>
    </source>
</evidence>
<protein>
    <recommendedName>
        <fullName evidence="10">Tryptophan--tRNA ligase, mitochondrial</fullName>
        <ecNumber evidence="3">6.1.1.2</ecNumber>
    </recommendedName>
    <alternativeName>
        <fullName evidence="9">Tryptophanyl-tRNA synthetase</fullName>
    </alternativeName>
</protein>
<dbReference type="SUPFAM" id="SSF52374">
    <property type="entry name" value="Nucleotidylyl transferase"/>
    <property type="match status" value="1"/>
</dbReference>
<dbReference type="InterPro" id="IPR002305">
    <property type="entry name" value="aa-tRNA-synth_Ic"/>
</dbReference>
<evidence type="ECO:0000313" key="13">
    <source>
        <dbReference type="Proteomes" id="UP000189580"/>
    </source>
</evidence>
<dbReference type="Proteomes" id="UP000189580">
    <property type="component" value="Chromosome a"/>
</dbReference>
<keyword evidence="4 11" id="KW-0436">Ligase</keyword>
<dbReference type="Gene3D" id="3.40.50.620">
    <property type="entry name" value="HUPs"/>
    <property type="match status" value="1"/>
</dbReference>
<dbReference type="FunFam" id="3.40.50.620:FF:000082">
    <property type="entry name" value="MSW1p Mitochondrial tryptophanyl-tRNA synthetase"/>
    <property type="match status" value="1"/>
</dbReference>
<name>A0A167DEB1_9ASCO</name>
<accession>A0A167DEB1</accession>
<dbReference type="InterPro" id="IPR050203">
    <property type="entry name" value="Trp-tRNA_synthetase"/>
</dbReference>
<dbReference type="OrthoDB" id="15808at2759"/>
<organism evidence="12 13">
    <name type="scientific">Sugiyamaella lignohabitans</name>
    <dbReference type="NCBI Taxonomy" id="796027"/>
    <lineage>
        <taxon>Eukaryota</taxon>
        <taxon>Fungi</taxon>
        <taxon>Dikarya</taxon>
        <taxon>Ascomycota</taxon>
        <taxon>Saccharomycotina</taxon>
        <taxon>Dipodascomycetes</taxon>
        <taxon>Dipodascales</taxon>
        <taxon>Trichomonascaceae</taxon>
        <taxon>Sugiyamaella</taxon>
    </lineage>
</organism>
<evidence type="ECO:0000256" key="10">
    <source>
        <dbReference type="ARBA" id="ARBA00069760"/>
    </source>
</evidence>
<evidence type="ECO:0000313" key="12">
    <source>
        <dbReference type="EMBL" id="ANB12819.1"/>
    </source>
</evidence>
<proteinExistence type="inferred from homology"/>
<dbReference type="InterPro" id="IPR014729">
    <property type="entry name" value="Rossmann-like_a/b/a_fold"/>
</dbReference>
<dbReference type="PROSITE" id="PS00178">
    <property type="entry name" value="AA_TRNA_LIGASE_I"/>
    <property type="match status" value="1"/>
</dbReference>
<evidence type="ECO:0000256" key="8">
    <source>
        <dbReference type="ARBA" id="ARBA00023146"/>
    </source>
</evidence>
<dbReference type="EMBL" id="CP014501">
    <property type="protein sequence ID" value="ANB12819.1"/>
    <property type="molecule type" value="Genomic_DNA"/>
</dbReference>
<dbReference type="KEGG" id="slb:AWJ20_1091"/>
<evidence type="ECO:0000256" key="5">
    <source>
        <dbReference type="ARBA" id="ARBA00022741"/>
    </source>
</evidence>
<evidence type="ECO:0000256" key="11">
    <source>
        <dbReference type="RuleBase" id="RU363036"/>
    </source>
</evidence>
<keyword evidence="13" id="KW-1185">Reference proteome</keyword>
<evidence type="ECO:0000256" key="3">
    <source>
        <dbReference type="ARBA" id="ARBA00013161"/>
    </source>
</evidence>
<dbReference type="GO" id="GO:0005759">
    <property type="term" value="C:mitochondrial matrix"/>
    <property type="evidence" value="ECO:0007669"/>
    <property type="project" value="UniProtKB-SubCell"/>
</dbReference>
<dbReference type="GO" id="GO:0005524">
    <property type="term" value="F:ATP binding"/>
    <property type="evidence" value="ECO:0007669"/>
    <property type="project" value="UniProtKB-KW"/>
</dbReference>
<evidence type="ECO:0000256" key="6">
    <source>
        <dbReference type="ARBA" id="ARBA00022840"/>
    </source>
</evidence>
<sequence length="379" mass="42181">MRLTRLLQSTASLKSSTRSSIVSTSTLKLDPGSTVFSAIQPTGVFHLGNYLGAVRSWADISDVAPTDAKLFFAVADLHALTIPKDPVKLREWRQQALASIIASGIDPERCIVYHQSSVAEHSQLYWILSTITGMGYLNRMVQWKSKADVSELASISDMNEESLRNLQLGLFAYPALQAADILIHKANYVPVGEDQSQHLELTRYITSTFNHRFGDKKNPIFPTPSTLFAPFKKIASLRDTTKKMSKSDPDQNSCVYITDEPKVIQKKIRRAVTDSIQGPITFDPIERPGVSNLLVVASGLLRTEPQTLLETQLSHIKDHKQFKDAVSDILVESLATVRDNYKRLLDDPSYIEQVSRNGTLRARESASKTLDQVNRAVGL</sequence>
<reference evidence="12 13" key="1">
    <citation type="submission" date="2016-02" db="EMBL/GenBank/DDBJ databases">
        <title>Complete genome sequence and transcriptome regulation of the pentose utilising yeast Sugiyamaella lignohabitans.</title>
        <authorList>
            <person name="Bellasio M."/>
            <person name="Peymann A."/>
            <person name="Valli M."/>
            <person name="Sipitzky M."/>
            <person name="Graf A."/>
            <person name="Sauer M."/>
            <person name="Marx H."/>
            <person name="Mattanovich D."/>
        </authorList>
    </citation>
    <scope>NUCLEOTIDE SEQUENCE [LARGE SCALE GENOMIC DNA]</scope>
    <source>
        <strain evidence="12 13">CBS 10342</strain>
    </source>
</reference>
<dbReference type="InterPro" id="IPR001412">
    <property type="entry name" value="aa-tRNA-synth_I_CS"/>
</dbReference>
<dbReference type="FunFam" id="1.10.240.10:FF:000002">
    <property type="entry name" value="Tryptophan--tRNA ligase"/>
    <property type="match status" value="1"/>
</dbReference>
<gene>
    <name evidence="12" type="primary">MSW1</name>
    <name evidence="12" type="ORF">AWJ20_1091</name>
</gene>
<keyword evidence="5 11" id="KW-0547">Nucleotide-binding</keyword>
<dbReference type="PANTHER" id="PTHR43766:SF1">
    <property type="entry name" value="TRYPTOPHAN--TRNA LIGASE, MITOCHONDRIAL"/>
    <property type="match status" value="1"/>
</dbReference>
<dbReference type="NCBIfam" id="TIGR00233">
    <property type="entry name" value="trpS"/>
    <property type="match status" value="1"/>
</dbReference>
<keyword evidence="6 11" id="KW-0067">ATP-binding</keyword>
<dbReference type="GO" id="GO:0070183">
    <property type="term" value="P:mitochondrial tryptophanyl-tRNA aminoacylation"/>
    <property type="evidence" value="ECO:0007669"/>
    <property type="project" value="TreeGrafter"/>
</dbReference>
<evidence type="ECO:0000256" key="2">
    <source>
        <dbReference type="ARBA" id="ARBA00005594"/>
    </source>
</evidence>
<dbReference type="GO" id="GO:0004830">
    <property type="term" value="F:tryptophan-tRNA ligase activity"/>
    <property type="evidence" value="ECO:0007669"/>
    <property type="project" value="UniProtKB-EC"/>
</dbReference>
<dbReference type="CDD" id="cd00806">
    <property type="entry name" value="TrpRS_core"/>
    <property type="match status" value="1"/>
</dbReference>